<dbReference type="PANTHER" id="PTHR46066:SF2">
    <property type="entry name" value="CHITINASE DOMAIN-CONTAINING PROTEIN 1"/>
    <property type="match status" value="1"/>
</dbReference>
<dbReference type="Gene3D" id="3.10.50.10">
    <property type="match status" value="1"/>
</dbReference>
<accession>F4PWF0</accession>
<evidence type="ECO:0000313" key="6">
    <source>
        <dbReference type="Proteomes" id="UP000007797"/>
    </source>
</evidence>
<sequence>MKSISKWFSIILIIVIVTLNVTSSKKIGDRNKDSLDSVLEVGDDGDLAVDYSQPWSTKKNVVKRNLVRENFRPSSIIKNYLSYYEDTSKRLFDGNVLAYVTPWNKHGYEIAERFKHKFTHVSPVWHQIKWDGKKTLIQGDNNYDKKWIDSIRDGSQTKVVPRYQFDGQNWNTALAKVVLDDILIDQLINDIKKNDYDGLVLEGIVPYFKIDKKPRNQFIERLYKKIQSIKKQLFIVVPPIDRGQLFTNEDFHSLVSFVDGFSLMTYDYDPSQASVSPLPWVEHNLRGVLAGDSGDNVHKVMMGIPFYGYRTTLKDSPAVLGNDYIEMIKKYKPKRIDWSRTTHEHTFTYQDEASGNTEQKVTYPSLLFIQERIQLAKQYQVSISIWEIGQGLDYFYDLL</sequence>
<feature type="chain" id="PRO_5003313359" description="Chitinase domain-containing protein 1" evidence="3">
    <location>
        <begin position="25"/>
        <end position="399"/>
    </location>
</feature>
<dbReference type="RefSeq" id="XP_004367297.1">
    <property type="nucleotide sequence ID" value="XM_004367240.1"/>
</dbReference>
<keyword evidence="3" id="KW-0732">Signal</keyword>
<protein>
    <recommendedName>
        <fullName evidence="2">Chitinase domain-containing protein 1</fullName>
    </recommendedName>
</protein>
<dbReference type="SMART" id="SM00636">
    <property type="entry name" value="Glyco_18"/>
    <property type="match status" value="1"/>
</dbReference>
<dbReference type="GO" id="GO:0008061">
    <property type="term" value="F:chitin binding"/>
    <property type="evidence" value="ECO:0007669"/>
    <property type="project" value="InterPro"/>
</dbReference>
<dbReference type="OMA" id="YSINERI"/>
<dbReference type="GO" id="GO:0012505">
    <property type="term" value="C:endomembrane system"/>
    <property type="evidence" value="ECO:0007669"/>
    <property type="project" value="TreeGrafter"/>
</dbReference>
<evidence type="ECO:0000259" key="4">
    <source>
        <dbReference type="PROSITE" id="PS51910"/>
    </source>
</evidence>
<evidence type="ECO:0000256" key="3">
    <source>
        <dbReference type="SAM" id="SignalP"/>
    </source>
</evidence>
<dbReference type="STRING" id="1054147.F4PWF0"/>
<evidence type="ECO:0000256" key="2">
    <source>
        <dbReference type="ARBA" id="ARBA00040976"/>
    </source>
</evidence>
<dbReference type="InterPro" id="IPR017853">
    <property type="entry name" value="GH"/>
</dbReference>
<proteinExistence type="inferred from homology"/>
<dbReference type="GO" id="GO:0005975">
    <property type="term" value="P:carbohydrate metabolic process"/>
    <property type="evidence" value="ECO:0007669"/>
    <property type="project" value="InterPro"/>
</dbReference>
<dbReference type="OrthoDB" id="10254444at2759"/>
<name>F4PWF0_CACFS</name>
<dbReference type="InterPro" id="IPR001223">
    <property type="entry name" value="Glyco_hydro18_cat"/>
</dbReference>
<dbReference type="Gene3D" id="3.20.20.80">
    <property type="entry name" value="Glycosidases"/>
    <property type="match status" value="1"/>
</dbReference>
<comment type="similarity">
    <text evidence="1">Belongs to the glycosyl hydrolase 18 family.</text>
</comment>
<dbReference type="InterPro" id="IPR029070">
    <property type="entry name" value="Chitinase_insertion_sf"/>
</dbReference>
<dbReference type="PROSITE" id="PS51910">
    <property type="entry name" value="GH18_2"/>
    <property type="match status" value="1"/>
</dbReference>
<dbReference type="EMBL" id="GL883013">
    <property type="protein sequence ID" value="EGG20314.1"/>
    <property type="molecule type" value="Genomic_DNA"/>
</dbReference>
<dbReference type="KEGG" id="dfa:DFA_07437"/>
<dbReference type="GeneID" id="14871964"/>
<dbReference type="InterPro" id="IPR011583">
    <property type="entry name" value="Chitinase_II/V-like_cat"/>
</dbReference>
<dbReference type="PANTHER" id="PTHR46066">
    <property type="entry name" value="CHITINASE DOMAIN-CONTAINING PROTEIN 1 FAMILY MEMBER"/>
    <property type="match status" value="1"/>
</dbReference>
<dbReference type="SUPFAM" id="SSF51445">
    <property type="entry name" value="(Trans)glycosidases"/>
    <property type="match status" value="1"/>
</dbReference>
<dbReference type="Proteomes" id="UP000007797">
    <property type="component" value="Unassembled WGS sequence"/>
</dbReference>
<gene>
    <name evidence="5" type="primary">chid1</name>
    <name evidence="5" type="ORF">DFA_07437</name>
</gene>
<dbReference type="GO" id="GO:0070492">
    <property type="term" value="F:oligosaccharide binding"/>
    <property type="evidence" value="ECO:0007669"/>
    <property type="project" value="TreeGrafter"/>
</dbReference>
<reference evidence="6" key="1">
    <citation type="journal article" date="2011" name="Genome Res.">
        <title>Phylogeny-wide analysis of social amoeba genomes highlights ancient origins for complex intercellular communication.</title>
        <authorList>
            <person name="Heidel A.J."/>
            <person name="Lawal H.M."/>
            <person name="Felder M."/>
            <person name="Schilde C."/>
            <person name="Helps N.R."/>
            <person name="Tunggal B."/>
            <person name="Rivero F."/>
            <person name="John U."/>
            <person name="Schleicher M."/>
            <person name="Eichinger L."/>
            <person name="Platzer M."/>
            <person name="Noegel A.A."/>
            <person name="Schaap P."/>
            <person name="Gloeckner G."/>
        </authorList>
    </citation>
    <scope>NUCLEOTIDE SEQUENCE [LARGE SCALE GENOMIC DNA]</scope>
    <source>
        <strain evidence="6">SH3</strain>
    </source>
</reference>
<dbReference type="Pfam" id="PF00704">
    <property type="entry name" value="Glyco_hydro_18"/>
    <property type="match status" value="1"/>
</dbReference>
<evidence type="ECO:0000256" key="1">
    <source>
        <dbReference type="ARBA" id="ARBA00009336"/>
    </source>
</evidence>
<organism evidence="5 6">
    <name type="scientific">Cavenderia fasciculata</name>
    <name type="common">Slime mold</name>
    <name type="synonym">Dictyostelium fasciculatum</name>
    <dbReference type="NCBI Taxonomy" id="261658"/>
    <lineage>
        <taxon>Eukaryota</taxon>
        <taxon>Amoebozoa</taxon>
        <taxon>Evosea</taxon>
        <taxon>Eumycetozoa</taxon>
        <taxon>Dictyostelia</taxon>
        <taxon>Acytosteliales</taxon>
        <taxon>Cavenderiaceae</taxon>
        <taxon>Cavenderia</taxon>
    </lineage>
</organism>
<dbReference type="AlphaFoldDB" id="F4PWF0"/>
<feature type="signal peptide" evidence="3">
    <location>
        <begin position="1"/>
        <end position="24"/>
    </location>
</feature>
<keyword evidence="6" id="KW-1185">Reference proteome</keyword>
<evidence type="ECO:0000313" key="5">
    <source>
        <dbReference type="EMBL" id="EGG20314.1"/>
    </source>
</evidence>
<feature type="domain" description="GH18" evidence="4">
    <location>
        <begin position="94"/>
        <end position="399"/>
    </location>
</feature>